<name>A0A6M0JSU5_9GAMM</name>
<dbReference type="InterPro" id="IPR041628">
    <property type="entry name" value="ChlI/MoxR_AAA_lid"/>
</dbReference>
<gene>
    <name evidence="6" type="ORF">G3446_01470</name>
</gene>
<comment type="similarity">
    <text evidence="3">Belongs to the MoxR family.</text>
</comment>
<accession>A0A6M0JSU5</accession>
<evidence type="ECO:0000313" key="7">
    <source>
        <dbReference type="Proteomes" id="UP000483379"/>
    </source>
</evidence>
<dbReference type="Pfam" id="PF17863">
    <property type="entry name" value="AAA_lid_2"/>
    <property type="match status" value="1"/>
</dbReference>
<dbReference type="GO" id="GO:0016887">
    <property type="term" value="F:ATP hydrolysis activity"/>
    <property type="evidence" value="ECO:0007669"/>
    <property type="project" value="InterPro"/>
</dbReference>
<proteinExistence type="inferred from homology"/>
<dbReference type="AlphaFoldDB" id="A0A6M0JSU5"/>
<dbReference type="CDD" id="cd00009">
    <property type="entry name" value="AAA"/>
    <property type="match status" value="1"/>
</dbReference>
<reference evidence="6 7" key="1">
    <citation type="submission" date="2020-02" db="EMBL/GenBank/DDBJ databases">
        <title>Genome sequences of Thiorhodococcus mannitoliphagus and Thiorhodococcus minor, purple sulfur photosynthetic bacteria in the gammaproteobacterial family, Chromatiaceae.</title>
        <authorList>
            <person name="Aviles F.A."/>
            <person name="Meyer T.E."/>
            <person name="Kyndt J.A."/>
        </authorList>
    </citation>
    <scope>NUCLEOTIDE SEQUENCE [LARGE SCALE GENOMIC DNA]</scope>
    <source>
        <strain evidence="6 7">DSM 11518</strain>
    </source>
</reference>
<feature type="domain" description="ChlI/MoxR AAA lid" evidence="5">
    <location>
        <begin position="252"/>
        <end position="319"/>
    </location>
</feature>
<evidence type="ECO:0000313" key="6">
    <source>
        <dbReference type="EMBL" id="NEV60572.1"/>
    </source>
</evidence>
<dbReference type="Gene3D" id="1.10.8.80">
    <property type="entry name" value="Magnesium chelatase subunit I, C-Terminal domain"/>
    <property type="match status" value="1"/>
</dbReference>
<dbReference type="Pfam" id="PF07726">
    <property type="entry name" value="AAA_3"/>
    <property type="match status" value="1"/>
</dbReference>
<dbReference type="Gene3D" id="3.40.50.300">
    <property type="entry name" value="P-loop containing nucleotide triphosphate hydrolases"/>
    <property type="match status" value="1"/>
</dbReference>
<evidence type="ECO:0000256" key="3">
    <source>
        <dbReference type="ARBA" id="ARBA00061607"/>
    </source>
</evidence>
<evidence type="ECO:0000256" key="2">
    <source>
        <dbReference type="ARBA" id="ARBA00022840"/>
    </source>
</evidence>
<sequence length="329" mass="35776">MNTTGDQADQLGLEQASAKLEALEAMIARAVIGQDQVIRESVVALVAAGHVLLEGLPGVGKTLLVRAMAAALGGRFSRVQFTPDLMPSDVTGHAMFDLKSEEFRIRRGPIFCNLLLGDEINRAPAKTQAAMLEAMQEQQVTIEGRALPLTPPFLVFATQNPIEQEGTYPLPQAQLDRFLLKVFIDYPEESEEIAMVRQATQGRVGDQLDTSRVEQVLSTHELRGIQRLAADLEMDDSILDYAVRLVRAARDWQGIETGPGPRATVALVRAARGHALASGNGFVTPDDVKAMAASVLRHRLKLTADLEIEGYQPDDVLRDLLSAVPAPRA</sequence>
<dbReference type="PIRSF" id="PIRSF002849">
    <property type="entry name" value="AAA_ATPase_chaperone_MoxR_prd"/>
    <property type="match status" value="1"/>
</dbReference>
<dbReference type="InterPro" id="IPR027417">
    <property type="entry name" value="P-loop_NTPase"/>
</dbReference>
<organism evidence="6 7">
    <name type="scientific">Thiorhodococcus minor</name>
    <dbReference type="NCBI Taxonomy" id="57489"/>
    <lineage>
        <taxon>Bacteria</taxon>
        <taxon>Pseudomonadati</taxon>
        <taxon>Pseudomonadota</taxon>
        <taxon>Gammaproteobacteria</taxon>
        <taxon>Chromatiales</taxon>
        <taxon>Chromatiaceae</taxon>
        <taxon>Thiorhodococcus</taxon>
    </lineage>
</organism>
<comment type="caution">
    <text evidence="6">The sequence shown here is derived from an EMBL/GenBank/DDBJ whole genome shotgun (WGS) entry which is preliminary data.</text>
</comment>
<evidence type="ECO:0000259" key="5">
    <source>
        <dbReference type="Pfam" id="PF17863"/>
    </source>
</evidence>
<dbReference type="Proteomes" id="UP000483379">
    <property type="component" value="Unassembled WGS sequence"/>
</dbReference>
<protein>
    <submittedName>
        <fullName evidence="6">MoxR family ATPase</fullName>
    </submittedName>
</protein>
<feature type="domain" description="ATPase AAA-3" evidence="4">
    <location>
        <begin position="50"/>
        <end position="180"/>
    </location>
</feature>
<dbReference type="GO" id="GO:0005524">
    <property type="term" value="F:ATP binding"/>
    <property type="evidence" value="ECO:0007669"/>
    <property type="project" value="UniProtKB-KW"/>
</dbReference>
<dbReference type="FunFam" id="3.40.50.300:FF:000640">
    <property type="entry name" value="MoxR family ATPase"/>
    <property type="match status" value="1"/>
</dbReference>
<keyword evidence="2" id="KW-0067">ATP-binding</keyword>
<dbReference type="RefSeq" id="WP_164450620.1">
    <property type="nucleotide sequence ID" value="NZ_JAAIJQ010000003.1"/>
</dbReference>
<evidence type="ECO:0000259" key="4">
    <source>
        <dbReference type="Pfam" id="PF07726"/>
    </source>
</evidence>
<dbReference type="PANTHER" id="PTHR42759:SF1">
    <property type="entry name" value="MAGNESIUM-CHELATASE SUBUNIT CHLD"/>
    <property type="match status" value="1"/>
</dbReference>
<keyword evidence="1" id="KW-0547">Nucleotide-binding</keyword>
<dbReference type="PANTHER" id="PTHR42759">
    <property type="entry name" value="MOXR FAMILY PROTEIN"/>
    <property type="match status" value="1"/>
</dbReference>
<dbReference type="SUPFAM" id="SSF52540">
    <property type="entry name" value="P-loop containing nucleoside triphosphate hydrolases"/>
    <property type="match status" value="1"/>
</dbReference>
<dbReference type="EMBL" id="JAAIJQ010000003">
    <property type="protein sequence ID" value="NEV60572.1"/>
    <property type="molecule type" value="Genomic_DNA"/>
</dbReference>
<evidence type="ECO:0000256" key="1">
    <source>
        <dbReference type="ARBA" id="ARBA00022741"/>
    </source>
</evidence>
<keyword evidence="7" id="KW-1185">Reference proteome</keyword>
<dbReference type="InterPro" id="IPR050764">
    <property type="entry name" value="CbbQ/NirQ/NorQ/GpvN"/>
</dbReference>
<dbReference type="InterPro" id="IPR011703">
    <property type="entry name" value="ATPase_AAA-3"/>
</dbReference>